<protein>
    <recommendedName>
        <fullName evidence="3">Aspartate/glutamate racemase family protein</fullName>
    </recommendedName>
</protein>
<dbReference type="Proteomes" id="UP000701702">
    <property type="component" value="Unassembled WGS sequence"/>
</dbReference>
<evidence type="ECO:0008006" key="3">
    <source>
        <dbReference type="Google" id="ProtNLM"/>
    </source>
</evidence>
<evidence type="ECO:0000313" key="1">
    <source>
        <dbReference type="EMBL" id="CAG9185001.1"/>
    </source>
</evidence>
<keyword evidence="2" id="KW-1185">Reference proteome</keyword>
<sequence>MLGVIMLDTVFPRPVGDIGNPATFPFPTRYATVTSASPDHVVFRNAVGLTSRFIEAALQLQNEGCKAIVTSCGFLALQHHDIAARLSVPFASSSLCWLPTLYNVFGGPSNVGILTASARALTVEHIRRLGGHPLSPLEGVAEGTEFSRVILGNQPTGNMRQVGEDVVEAAERLVSRNPQTKAIVLECTNMPPYRDEIVRRTGRPTYDLLDLARNVLKVG</sequence>
<dbReference type="Pfam" id="PF01177">
    <property type="entry name" value="Asp_Glu_race"/>
    <property type="match status" value="1"/>
</dbReference>
<organism evidence="1 2">
    <name type="scientific">Cupriavidus pinatubonensis</name>
    <dbReference type="NCBI Taxonomy" id="248026"/>
    <lineage>
        <taxon>Bacteria</taxon>
        <taxon>Pseudomonadati</taxon>
        <taxon>Pseudomonadota</taxon>
        <taxon>Betaproteobacteria</taxon>
        <taxon>Burkholderiales</taxon>
        <taxon>Burkholderiaceae</taxon>
        <taxon>Cupriavidus</taxon>
    </lineage>
</organism>
<proteinExistence type="predicted"/>
<dbReference type="InterPro" id="IPR015942">
    <property type="entry name" value="Asp/Glu/hydantoin_racemase"/>
</dbReference>
<comment type="caution">
    <text evidence="1">The sequence shown here is derived from an EMBL/GenBank/DDBJ whole genome shotgun (WGS) entry which is preliminary data.</text>
</comment>
<dbReference type="NCBIfam" id="NF005679">
    <property type="entry name" value="PRK07475.1"/>
    <property type="match status" value="1"/>
</dbReference>
<evidence type="ECO:0000313" key="2">
    <source>
        <dbReference type="Proteomes" id="UP000701702"/>
    </source>
</evidence>
<gene>
    <name evidence="1" type="ORF">LMG23994_05574</name>
</gene>
<dbReference type="EMBL" id="CAJZAF010000040">
    <property type="protein sequence ID" value="CAG9185001.1"/>
    <property type="molecule type" value="Genomic_DNA"/>
</dbReference>
<accession>A0ABM8XX53</accession>
<reference evidence="1 2" key="1">
    <citation type="submission" date="2021-08" db="EMBL/GenBank/DDBJ databases">
        <authorList>
            <person name="Peeters C."/>
        </authorList>
    </citation>
    <scope>NUCLEOTIDE SEQUENCE [LARGE SCALE GENOMIC DNA]</scope>
    <source>
        <strain evidence="1 2">LMG 23994</strain>
    </source>
</reference>
<name>A0ABM8XX53_9BURK</name>